<accession>A0AAD4I8D9</accession>
<evidence type="ECO:0008006" key="4">
    <source>
        <dbReference type="Google" id="ProtNLM"/>
    </source>
</evidence>
<dbReference type="InterPro" id="IPR011042">
    <property type="entry name" value="6-blade_b-propeller_TolB-like"/>
</dbReference>
<dbReference type="InterPro" id="IPR052998">
    <property type="entry name" value="Hetero-Diels-Alderase-like"/>
</dbReference>
<reference evidence="2" key="1">
    <citation type="submission" date="2021-07" db="EMBL/GenBank/DDBJ databases">
        <title>Genome Resource of American Ginseng Black Spot Pathogen Alternaria panax.</title>
        <authorList>
            <person name="Qiu C."/>
            <person name="Wang W."/>
            <person name="Liu Z."/>
        </authorList>
    </citation>
    <scope>NUCLEOTIDE SEQUENCE</scope>
    <source>
        <strain evidence="2">BNCC115425</strain>
    </source>
</reference>
<evidence type="ECO:0000256" key="1">
    <source>
        <dbReference type="SAM" id="SignalP"/>
    </source>
</evidence>
<evidence type="ECO:0000313" key="3">
    <source>
        <dbReference type="Proteomes" id="UP001199106"/>
    </source>
</evidence>
<dbReference type="AlphaFoldDB" id="A0AAD4I8D9"/>
<dbReference type="Proteomes" id="UP001199106">
    <property type="component" value="Unassembled WGS sequence"/>
</dbReference>
<proteinExistence type="predicted"/>
<organism evidence="2 3">
    <name type="scientific">Alternaria panax</name>
    <dbReference type="NCBI Taxonomy" id="48097"/>
    <lineage>
        <taxon>Eukaryota</taxon>
        <taxon>Fungi</taxon>
        <taxon>Dikarya</taxon>
        <taxon>Ascomycota</taxon>
        <taxon>Pezizomycotina</taxon>
        <taxon>Dothideomycetes</taxon>
        <taxon>Pleosporomycetidae</taxon>
        <taxon>Pleosporales</taxon>
        <taxon>Pleosporineae</taxon>
        <taxon>Pleosporaceae</taxon>
        <taxon>Alternaria</taxon>
        <taxon>Alternaria sect. Panax</taxon>
    </lineage>
</organism>
<gene>
    <name evidence="2" type="ORF">G6011_08075</name>
</gene>
<keyword evidence="3" id="KW-1185">Reference proteome</keyword>
<feature type="chain" id="PRO_5042296626" description="Six-bladed beta-propeller, TolB-like protein" evidence="1">
    <location>
        <begin position="21"/>
        <end position="328"/>
    </location>
</feature>
<dbReference type="PANTHER" id="PTHR42060">
    <property type="entry name" value="NHL REPEAT-CONTAINING PROTEIN-RELATED"/>
    <property type="match status" value="1"/>
</dbReference>
<dbReference type="SUPFAM" id="SSF63829">
    <property type="entry name" value="Calcium-dependent phosphotriesterase"/>
    <property type="match status" value="1"/>
</dbReference>
<comment type="caution">
    <text evidence="2">The sequence shown here is derived from an EMBL/GenBank/DDBJ whole genome shotgun (WGS) entry which is preliminary data.</text>
</comment>
<name>A0AAD4I8D9_9PLEO</name>
<evidence type="ECO:0000313" key="2">
    <source>
        <dbReference type="EMBL" id="KAG9189987.1"/>
    </source>
</evidence>
<protein>
    <recommendedName>
        <fullName evidence="4">Six-bladed beta-propeller, TolB-like protein</fullName>
    </recommendedName>
</protein>
<dbReference type="Gene3D" id="2.120.10.30">
    <property type="entry name" value="TolB, C-terminal domain"/>
    <property type="match status" value="1"/>
</dbReference>
<dbReference type="EMBL" id="JAANER010000004">
    <property type="protein sequence ID" value="KAG9189987.1"/>
    <property type="molecule type" value="Genomic_DNA"/>
</dbReference>
<dbReference type="PANTHER" id="PTHR42060:SF1">
    <property type="entry name" value="NHL REPEAT-CONTAINING PROTEIN"/>
    <property type="match status" value="1"/>
</dbReference>
<keyword evidence="1" id="KW-0732">Signal</keyword>
<sequence>MHFIRSLLLLSSTAISLTTSLTVNIPKVIYNTTGSLENLAVRPNGNVLVTRFDVPQLWEINPSSGSAVLVHDFQSATVNNILGITEYEKDVYAVGVGILNQTSFLGKPGTWGVWKVDMRAKNSSAKVDLITIIPKATFLNGLAVLPPPAERKHGRYSKSKSLLVADSATGVIYKVLPARKSYEVFYSNPETMVPPPTAFSLIGLNGVKFYVDRNHTRYVYYSVTALSGFYRMRLDKNNVVQGKPELLLSPTYALDDFALAKDGTAYLTSNADDLFVKRERGGAVTVLGGDGTNGTIFAQATSVTLGRVRGKDTAYVSTFAGRLLAVTL</sequence>
<feature type="signal peptide" evidence="1">
    <location>
        <begin position="1"/>
        <end position="20"/>
    </location>
</feature>